<dbReference type="AlphaFoldDB" id="A0A0E9UTL0"/>
<organism evidence="1">
    <name type="scientific">Anguilla anguilla</name>
    <name type="common">European freshwater eel</name>
    <name type="synonym">Muraena anguilla</name>
    <dbReference type="NCBI Taxonomy" id="7936"/>
    <lineage>
        <taxon>Eukaryota</taxon>
        <taxon>Metazoa</taxon>
        <taxon>Chordata</taxon>
        <taxon>Craniata</taxon>
        <taxon>Vertebrata</taxon>
        <taxon>Euteleostomi</taxon>
        <taxon>Actinopterygii</taxon>
        <taxon>Neopterygii</taxon>
        <taxon>Teleostei</taxon>
        <taxon>Anguilliformes</taxon>
        <taxon>Anguillidae</taxon>
        <taxon>Anguilla</taxon>
    </lineage>
</organism>
<accession>A0A0E9UTL0</accession>
<name>A0A0E9UTL0_ANGAN</name>
<proteinExistence type="predicted"/>
<evidence type="ECO:0000313" key="1">
    <source>
        <dbReference type="EMBL" id="JAH68540.1"/>
    </source>
</evidence>
<reference evidence="1" key="1">
    <citation type="submission" date="2014-11" db="EMBL/GenBank/DDBJ databases">
        <authorList>
            <person name="Amaro Gonzalez C."/>
        </authorList>
    </citation>
    <scope>NUCLEOTIDE SEQUENCE</scope>
</reference>
<reference evidence="1" key="2">
    <citation type="journal article" date="2015" name="Fish Shellfish Immunol.">
        <title>Early steps in the European eel (Anguilla anguilla)-Vibrio vulnificus interaction in the gills: Role of the RtxA13 toxin.</title>
        <authorList>
            <person name="Callol A."/>
            <person name="Pajuelo D."/>
            <person name="Ebbesson L."/>
            <person name="Teles M."/>
            <person name="MacKenzie S."/>
            <person name="Amaro C."/>
        </authorList>
    </citation>
    <scope>NUCLEOTIDE SEQUENCE</scope>
</reference>
<protein>
    <submittedName>
        <fullName evidence="1">Uncharacterized protein</fullName>
    </submittedName>
</protein>
<sequence>MRTLGLALAVSSGKAAKPLVKLYQCVI</sequence>
<dbReference type="EMBL" id="GBXM01040037">
    <property type="protein sequence ID" value="JAH68540.1"/>
    <property type="molecule type" value="Transcribed_RNA"/>
</dbReference>